<keyword evidence="3" id="KW-1185">Reference proteome</keyword>
<evidence type="ECO:0000313" key="3">
    <source>
        <dbReference type="Proteomes" id="UP000602653"/>
    </source>
</evidence>
<reference evidence="2 3" key="1">
    <citation type="submission" date="2021-02" db="EMBL/GenBank/DDBJ databases">
        <title>Complete Genome Sequence of Arcanobacterium phocisimile strain DSM 26142T from a harbour seal.</title>
        <authorList>
            <person name="Borowiak M."/>
            <person name="Alssahen M."/>
            <person name="Malorny B."/>
            <person name="Laemmler C."/>
            <person name="Siebert U."/>
            <person name="Ploetz M."/>
            <person name="Abdulmawjood A."/>
        </authorList>
    </citation>
    <scope>NUCLEOTIDE SEQUENCE [LARGE SCALE GENOMIC DNA]</scope>
    <source>
        <strain evidence="2 3">DSM 26142</strain>
    </source>
</reference>
<dbReference type="EMBL" id="CP070228">
    <property type="protein sequence ID" value="QRV01781.1"/>
    <property type="molecule type" value="Genomic_DNA"/>
</dbReference>
<name>A0ABX7IF68_9ACTO</name>
<protein>
    <submittedName>
        <fullName evidence="2">Uncharacterized protein</fullName>
    </submittedName>
</protein>
<accession>A0ABX7IF68</accession>
<organism evidence="2 3">
    <name type="scientific">Arcanobacterium phocisimile</name>
    <dbReference type="NCBI Taxonomy" id="1302235"/>
    <lineage>
        <taxon>Bacteria</taxon>
        <taxon>Bacillati</taxon>
        <taxon>Actinomycetota</taxon>
        <taxon>Actinomycetes</taxon>
        <taxon>Actinomycetales</taxon>
        <taxon>Actinomycetaceae</taxon>
        <taxon>Arcanobacterium</taxon>
    </lineage>
</organism>
<gene>
    <name evidence="2" type="ORF">JTE88_06725</name>
</gene>
<evidence type="ECO:0000256" key="1">
    <source>
        <dbReference type="SAM" id="MobiDB-lite"/>
    </source>
</evidence>
<feature type="compositionally biased region" description="Polar residues" evidence="1">
    <location>
        <begin position="1"/>
        <end position="11"/>
    </location>
</feature>
<feature type="region of interest" description="Disordered" evidence="1">
    <location>
        <begin position="1"/>
        <end position="45"/>
    </location>
</feature>
<proteinExistence type="predicted"/>
<dbReference type="Proteomes" id="UP000602653">
    <property type="component" value="Chromosome"/>
</dbReference>
<evidence type="ECO:0000313" key="2">
    <source>
        <dbReference type="EMBL" id="QRV01781.1"/>
    </source>
</evidence>
<sequence length="45" mass="4846">MSQTPTDSTNPPEFAPNSYPLSDIISVRPSLKTQQNAQAGRAMPT</sequence>
<dbReference type="RefSeq" id="WP_204423803.1">
    <property type="nucleotide sequence ID" value="NZ_CP070228.1"/>
</dbReference>